<feature type="binding site" description="axial binding residue" evidence="12">
    <location>
        <position position="479"/>
    </location>
    <ligand>
        <name>heme</name>
        <dbReference type="ChEBI" id="CHEBI:30413"/>
    </ligand>
    <ligandPart>
        <name>Fe</name>
        <dbReference type="ChEBI" id="CHEBI:18248"/>
    </ligandPart>
</feature>
<dbReference type="GO" id="GO:0044550">
    <property type="term" value="P:secondary metabolite biosynthetic process"/>
    <property type="evidence" value="ECO:0007669"/>
    <property type="project" value="UniProtKB-ARBA"/>
</dbReference>
<evidence type="ECO:0000256" key="11">
    <source>
        <dbReference type="ARBA" id="ARBA00023136"/>
    </source>
</evidence>
<keyword evidence="9 12" id="KW-0408">Iron</keyword>
<evidence type="ECO:0000256" key="6">
    <source>
        <dbReference type="ARBA" id="ARBA00022723"/>
    </source>
</evidence>
<dbReference type="GO" id="GO:0004497">
    <property type="term" value="F:monooxygenase activity"/>
    <property type="evidence" value="ECO:0007669"/>
    <property type="project" value="UniProtKB-KW"/>
</dbReference>
<dbReference type="OrthoDB" id="3945418at2759"/>
<dbReference type="InParanoid" id="C8V277"/>
<evidence type="ECO:0000313" key="16">
    <source>
        <dbReference type="Proteomes" id="UP000000560"/>
    </source>
</evidence>
<dbReference type="InterPro" id="IPR017972">
    <property type="entry name" value="Cyt_P450_CS"/>
</dbReference>
<dbReference type="PANTHER" id="PTHR24305:SF157">
    <property type="entry name" value="N-ACETYLTRYPTOPHAN 6-HYDROXYLASE IVOC-RELATED"/>
    <property type="match status" value="1"/>
</dbReference>
<evidence type="ECO:0000256" key="12">
    <source>
        <dbReference type="PIRSR" id="PIRSR602401-1"/>
    </source>
</evidence>
<dbReference type="GeneID" id="2870316"/>
<dbReference type="RefSeq" id="XP_050467170.1">
    <property type="nucleotide sequence ID" value="XM_050611115.1"/>
</dbReference>
<dbReference type="PROSITE" id="PS00086">
    <property type="entry name" value="CYTOCHROME_P450"/>
    <property type="match status" value="1"/>
</dbReference>
<keyword evidence="5 14" id="KW-0812">Transmembrane</keyword>
<keyword evidence="8 13" id="KW-0560">Oxidoreductase</keyword>
<name>C8V277_EMENI</name>
<dbReference type="CDD" id="cd11062">
    <property type="entry name" value="CYP58-like"/>
    <property type="match status" value="1"/>
</dbReference>
<keyword evidence="16" id="KW-1185">Reference proteome</keyword>
<dbReference type="PANTHER" id="PTHR24305">
    <property type="entry name" value="CYTOCHROME P450"/>
    <property type="match status" value="1"/>
</dbReference>
<dbReference type="PRINTS" id="PR00463">
    <property type="entry name" value="EP450I"/>
</dbReference>
<dbReference type="Pfam" id="PF00067">
    <property type="entry name" value="p450"/>
    <property type="match status" value="1"/>
</dbReference>
<protein>
    <submittedName>
        <fullName evidence="15">Cytochrome P450, putative (Eurofung)</fullName>
    </submittedName>
</protein>
<keyword evidence="4 12" id="KW-0349">Heme</keyword>
<dbReference type="STRING" id="227321.C8V277"/>
<dbReference type="InterPro" id="IPR002401">
    <property type="entry name" value="Cyt_P450_E_grp-I"/>
</dbReference>
<proteinExistence type="inferred from homology"/>
<evidence type="ECO:0000256" key="9">
    <source>
        <dbReference type="ARBA" id="ARBA00023004"/>
    </source>
</evidence>
<accession>C8V277</accession>
<dbReference type="InterPro" id="IPR036396">
    <property type="entry name" value="Cyt_P450_sf"/>
</dbReference>
<evidence type="ECO:0000256" key="4">
    <source>
        <dbReference type="ARBA" id="ARBA00022617"/>
    </source>
</evidence>
<dbReference type="EMBL" id="BN001301">
    <property type="protein sequence ID" value="CBF71459.1"/>
    <property type="molecule type" value="Genomic_DNA"/>
</dbReference>
<evidence type="ECO:0000256" key="5">
    <source>
        <dbReference type="ARBA" id="ARBA00022692"/>
    </source>
</evidence>
<dbReference type="GO" id="GO:0020037">
    <property type="term" value="F:heme binding"/>
    <property type="evidence" value="ECO:0007669"/>
    <property type="project" value="InterPro"/>
</dbReference>
<dbReference type="HOGENOM" id="CLU_001570_14_4_1"/>
<comment type="cofactor">
    <cofactor evidence="1 12">
        <name>heme</name>
        <dbReference type="ChEBI" id="CHEBI:30413"/>
    </cofactor>
</comment>
<dbReference type="InterPro" id="IPR001128">
    <property type="entry name" value="Cyt_P450"/>
</dbReference>
<keyword evidence="6 12" id="KW-0479">Metal-binding</keyword>
<evidence type="ECO:0000256" key="8">
    <source>
        <dbReference type="ARBA" id="ARBA00023002"/>
    </source>
</evidence>
<evidence type="ECO:0000256" key="14">
    <source>
        <dbReference type="SAM" id="Phobius"/>
    </source>
</evidence>
<keyword evidence="11 14" id="KW-0472">Membrane</keyword>
<comment type="similarity">
    <text evidence="3 13">Belongs to the cytochrome P450 family.</text>
</comment>
<evidence type="ECO:0000256" key="2">
    <source>
        <dbReference type="ARBA" id="ARBA00004167"/>
    </source>
</evidence>
<evidence type="ECO:0000313" key="15">
    <source>
        <dbReference type="EMBL" id="CBF71459.1"/>
    </source>
</evidence>
<dbReference type="GO" id="GO:0016020">
    <property type="term" value="C:membrane"/>
    <property type="evidence" value="ECO:0007669"/>
    <property type="project" value="UniProtKB-SubCell"/>
</dbReference>
<gene>
    <name evidence="15" type="ORF">ANIA_06787</name>
</gene>
<dbReference type="InterPro" id="IPR050121">
    <property type="entry name" value="Cytochrome_P450_monoxygenase"/>
</dbReference>
<reference evidence="16" key="2">
    <citation type="journal article" date="2009" name="Fungal Genet. Biol.">
        <title>The 2008 update of the Aspergillus nidulans genome annotation: a community effort.</title>
        <authorList>
            <person name="Wortman J.R."/>
            <person name="Gilsenan J.M."/>
            <person name="Joardar V."/>
            <person name="Deegan J."/>
            <person name="Clutterbuck J."/>
            <person name="Andersen M.R."/>
            <person name="Archer D."/>
            <person name="Bencina M."/>
            <person name="Braus G."/>
            <person name="Coutinho P."/>
            <person name="von Dohren H."/>
            <person name="Doonan J."/>
            <person name="Driessen A.J."/>
            <person name="Durek P."/>
            <person name="Espeso E."/>
            <person name="Fekete E."/>
            <person name="Flipphi M."/>
            <person name="Estrada C.G."/>
            <person name="Geysens S."/>
            <person name="Goldman G."/>
            <person name="de Groot P.W."/>
            <person name="Hansen K."/>
            <person name="Harris S.D."/>
            <person name="Heinekamp T."/>
            <person name="Helmstaedt K."/>
            <person name="Henrissat B."/>
            <person name="Hofmann G."/>
            <person name="Homan T."/>
            <person name="Horio T."/>
            <person name="Horiuchi H."/>
            <person name="James S."/>
            <person name="Jones M."/>
            <person name="Karaffa L."/>
            <person name="Karanyi Z."/>
            <person name="Kato M."/>
            <person name="Keller N."/>
            <person name="Kelly D.E."/>
            <person name="Kiel J.A."/>
            <person name="Kim J.M."/>
            <person name="van der Klei I.J."/>
            <person name="Klis F.M."/>
            <person name="Kovalchuk A."/>
            <person name="Krasevec N."/>
            <person name="Kubicek C.P."/>
            <person name="Liu B."/>
            <person name="Maccabe A."/>
            <person name="Meyer V."/>
            <person name="Mirabito P."/>
            <person name="Miskei M."/>
            <person name="Mos M."/>
            <person name="Mullins J."/>
            <person name="Nelson D.R."/>
            <person name="Nielsen J."/>
            <person name="Oakley B.R."/>
            <person name="Osmani S.A."/>
            <person name="Pakula T."/>
            <person name="Paszewski A."/>
            <person name="Paulsen I."/>
            <person name="Pilsyk S."/>
            <person name="Pocsi I."/>
            <person name="Punt P.J."/>
            <person name="Ram A.F."/>
            <person name="Ren Q."/>
            <person name="Robellet X."/>
            <person name="Robson G."/>
            <person name="Seiboth B."/>
            <person name="van Solingen P."/>
            <person name="Specht T."/>
            <person name="Sun J."/>
            <person name="Taheri-Talesh N."/>
            <person name="Takeshita N."/>
            <person name="Ussery D."/>
            <person name="vanKuyk P.A."/>
            <person name="Visser H."/>
            <person name="van de Vondervoort P.J."/>
            <person name="de Vries R.P."/>
            <person name="Walton J."/>
            <person name="Xiang X."/>
            <person name="Xiong Y."/>
            <person name="Zeng A.P."/>
            <person name="Brandt B.W."/>
            <person name="Cornell M.J."/>
            <person name="van den Hondel C.A."/>
            <person name="Visser J."/>
            <person name="Oliver S.G."/>
            <person name="Turner G."/>
        </authorList>
    </citation>
    <scope>GENOME REANNOTATION</scope>
    <source>
        <strain evidence="16">FGSC A4 / ATCC 38163 / CBS 112.46 / NRRL 194 / M139</strain>
    </source>
</reference>
<reference evidence="16" key="1">
    <citation type="journal article" date="2005" name="Nature">
        <title>Sequencing of Aspergillus nidulans and comparative analysis with A. fumigatus and A. oryzae.</title>
        <authorList>
            <person name="Galagan J.E."/>
            <person name="Calvo S.E."/>
            <person name="Cuomo C."/>
            <person name="Ma L.J."/>
            <person name="Wortman J.R."/>
            <person name="Batzoglou S."/>
            <person name="Lee S.I."/>
            <person name="Basturkmen M."/>
            <person name="Spevak C.C."/>
            <person name="Clutterbuck J."/>
            <person name="Kapitonov V."/>
            <person name="Jurka J."/>
            <person name="Scazzocchio C."/>
            <person name="Farman M."/>
            <person name="Butler J."/>
            <person name="Purcell S."/>
            <person name="Harris S."/>
            <person name="Braus G.H."/>
            <person name="Draht O."/>
            <person name="Busch S."/>
            <person name="D'Enfert C."/>
            <person name="Bouchier C."/>
            <person name="Goldman G.H."/>
            <person name="Bell-Pedersen D."/>
            <person name="Griffiths-Jones S."/>
            <person name="Doonan J.H."/>
            <person name="Yu J."/>
            <person name="Vienken K."/>
            <person name="Pain A."/>
            <person name="Freitag M."/>
            <person name="Selker E.U."/>
            <person name="Archer D.B."/>
            <person name="Penalva M.A."/>
            <person name="Oakley B.R."/>
            <person name="Momany M."/>
            <person name="Tanaka T."/>
            <person name="Kumagai T."/>
            <person name="Asai K."/>
            <person name="Machida M."/>
            <person name="Nierman W.C."/>
            <person name="Denning D.W."/>
            <person name="Caddick M."/>
            <person name="Hynes M."/>
            <person name="Paoletti M."/>
            <person name="Fischer R."/>
            <person name="Miller B."/>
            <person name="Dyer P."/>
            <person name="Sachs M.S."/>
            <person name="Osmani S.A."/>
            <person name="Birren B.W."/>
        </authorList>
    </citation>
    <scope>NUCLEOTIDE SEQUENCE [LARGE SCALE GENOMIC DNA]</scope>
    <source>
        <strain evidence="16">FGSC A4 / ATCC 38163 / CBS 112.46 / NRRL 194 / M139</strain>
    </source>
</reference>
<dbReference type="SUPFAM" id="SSF48264">
    <property type="entry name" value="Cytochrome P450"/>
    <property type="match status" value="1"/>
</dbReference>
<dbReference type="GO" id="GO:0005506">
    <property type="term" value="F:iron ion binding"/>
    <property type="evidence" value="ECO:0007669"/>
    <property type="project" value="InterPro"/>
</dbReference>
<keyword evidence="10 13" id="KW-0503">Monooxygenase</keyword>
<dbReference type="Gene3D" id="1.10.630.10">
    <property type="entry name" value="Cytochrome P450"/>
    <property type="match status" value="1"/>
</dbReference>
<organism evidence="15 16">
    <name type="scientific">Emericella nidulans (strain FGSC A4 / ATCC 38163 / CBS 112.46 / NRRL 194 / M139)</name>
    <name type="common">Aspergillus nidulans</name>
    <dbReference type="NCBI Taxonomy" id="227321"/>
    <lineage>
        <taxon>Eukaryota</taxon>
        <taxon>Fungi</taxon>
        <taxon>Dikarya</taxon>
        <taxon>Ascomycota</taxon>
        <taxon>Pezizomycotina</taxon>
        <taxon>Eurotiomycetes</taxon>
        <taxon>Eurotiomycetidae</taxon>
        <taxon>Eurotiales</taxon>
        <taxon>Aspergillaceae</taxon>
        <taxon>Aspergillus</taxon>
        <taxon>Aspergillus subgen. Nidulantes</taxon>
    </lineage>
</organism>
<dbReference type="Proteomes" id="UP000000560">
    <property type="component" value="Chromosome I"/>
</dbReference>
<sequence length="535" mass="61738">MELLRLLLDHPYAVAGAAVSVYIASIVIYRLYLSPIAHFPGPRLAALTVMYEFYWEAIRHGKFTFHIGELHKKYGTVASFPSLCFPPSSLFSRALRGARVCADRTGPIVRISPTELHVNDPEYYEVIYSRDSPRNKYPYYQRTFNAPYALITAEDHYRHRLLRSQLNPFFSIQRIRQLEPTLKALVDKLCRRLEELKGTGQPIDIEYPLTCYTTDVITDYTMGEGGYHYLDEPDFIPQWQHMLCGTAKTLVFIRPIAFLLPVLVAMPEALTAWLNPGMELFFAFQHRCRKRIAEITKRHRENGPLETKDGRQNLFDNVLNSNLPEQEKSEARLAQDMQVFVSAGAETTAKAMSYIMFYLHNEPALLQRLKDELAPLGNDPSLVQLEQLPYLTSVMLEGLRLSYGVTARLPRIAPYNALKYKDWTIPPGTPISMSCLLMHHDESIFPDSYRFNPDRWMDPTERKHLEKYMVAFSRGSRMCIGMHLARSEILLVISSLLRRLNFELYETTVEDVRVAHDIFIPFVKLDSKGVRFLIK</sequence>
<evidence type="ECO:0000256" key="7">
    <source>
        <dbReference type="ARBA" id="ARBA00022989"/>
    </source>
</evidence>
<evidence type="ECO:0000256" key="3">
    <source>
        <dbReference type="ARBA" id="ARBA00010617"/>
    </source>
</evidence>
<dbReference type="OMA" id="TICCGQF"/>
<dbReference type="AlphaFoldDB" id="C8V277"/>
<dbReference type="FunFam" id="1.10.630.10:FF:000069">
    <property type="entry name" value="Cytochrome P450, putative (Eurofung)"/>
    <property type="match status" value="1"/>
</dbReference>
<dbReference type="eggNOG" id="KOG0158">
    <property type="taxonomic scope" value="Eukaryota"/>
</dbReference>
<evidence type="ECO:0000256" key="1">
    <source>
        <dbReference type="ARBA" id="ARBA00001971"/>
    </source>
</evidence>
<keyword evidence="7 14" id="KW-1133">Transmembrane helix</keyword>
<comment type="subcellular location">
    <subcellularLocation>
        <location evidence="2">Membrane</location>
        <topology evidence="2">Single-pass membrane protein</topology>
    </subcellularLocation>
</comment>
<evidence type="ECO:0000256" key="10">
    <source>
        <dbReference type="ARBA" id="ARBA00023033"/>
    </source>
</evidence>
<evidence type="ECO:0000256" key="13">
    <source>
        <dbReference type="RuleBase" id="RU000461"/>
    </source>
</evidence>
<feature type="transmembrane region" description="Helical" evidence="14">
    <location>
        <begin position="12"/>
        <end position="33"/>
    </location>
</feature>
<dbReference type="GO" id="GO:0016705">
    <property type="term" value="F:oxidoreductase activity, acting on paired donors, with incorporation or reduction of molecular oxygen"/>
    <property type="evidence" value="ECO:0007669"/>
    <property type="project" value="InterPro"/>
</dbReference>
<dbReference type="KEGG" id="ani:ANIA_06787"/>
<dbReference type="PRINTS" id="PR00385">
    <property type="entry name" value="P450"/>
</dbReference>